<sequence>MPEPAPEQPDRKPSKRPRFMDWREEVAADKKRRAEAGRQRELARMRRHHGGRGGAAVLDHHRAERLICSPEWSA</sequence>
<keyword evidence="3" id="KW-1185">Reference proteome</keyword>
<accession>A0A1G8EF48</accession>
<evidence type="ECO:0000256" key="1">
    <source>
        <dbReference type="SAM" id="MobiDB-lite"/>
    </source>
</evidence>
<reference evidence="2 3" key="1">
    <citation type="submission" date="2016-10" db="EMBL/GenBank/DDBJ databases">
        <authorList>
            <person name="de Groot N.N."/>
        </authorList>
    </citation>
    <scope>NUCLEOTIDE SEQUENCE [LARGE SCALE GENOMIC DNA]</scope>
    <source>
        <strain evidence="2 3">CPCC 201354</strain>
    </source>
</reference>
<organism evidence="2 3">
    <name type="scientific">Sinosporangium album</name>
    <dbReference type="NCBI Taxonomy" id="504805"/>
    <lineage>
        <taxon>Bacteria</taxon>
        <taxon>Bacillati</taxon>
        <taxon>Actinomycetota</taxon>
        <taxon>Actinomycetes</taxon>
        <taxon>Streptosporangiales</taxon>
        <taxon>Streptosporangiaceae</taxon>
        <taxon>Sinosporangium</taxon>
    </lineage>
</organism>
<dbReference type="AlphaFoldDB" id="A0A1G8EF48"/>
<evidence type="ECO:0000313" key="2">
    <source>
        <dbReference type="EMBL" id="SDH68552.1"/>
    </source>
</evidence>
<name>A0A1G8EF48_9ACTN</name>
<proteinExistence type="predicted"/>
<dbReference type="Proteomes" id="UP000198923">
    <property type="component" value="Unassembled WGS sequence"/>
</dbReference>
<dbReference type="RefSeq" id="WP_093172227.1">
    <property type="nucleotide sequence ID" value="NZ_FNCN01000020.1"/>
</dbReference>
<feature type="compositionally biased region" description="Basic and acidic residues" evidence="1">
    <location>
        <begin position="8"/>
        <end position="44"/>
    </location>
</feature>
<evidence type="ECO:0000313" key="3">
    <source>
        <dbReference type="Proteomes" id="UP000198923"/>
    </source>
</evidence>
<protein>
    <submittedName>
        <fullName evidence="2">Uncharacterized protein</fullName>
    </submittedName>
</protein>
<feature type="region of interest" description="Disordered" evidence="1">
    <location>
        <begin position="1"/>
        <end position="57"/>
    </location>
</feature>
<gene>
    <name evidence="2" type="ORF">SAMN05421505_12074</name>
</gene>
<dbReference type="EMBL" id="FNCN01000020">
    <property type="protein sequence ID" value="SDH68552.1"/>
    <property type="molecule type" value="Genomic_DNA"/>
</dbReference>
<dbReference type="STRING" id="504805.SAMN05421505_12074"/>